<keyword evidence="2" id="KW-0067">ATP-binding</keyword>
<name>A0A948RWD8_UNCEI</name>
<feature type="domain" description="Sigma-54 factor interaction" evidence="5">
    <location>
        <begin position="1"/>
        <end position="125"/>
    </location>
</feature>
<proteinExistence type="predicted"/>
<dbReference type="InterPro" id="IPR058031">
    <property type="entry name" value="AAA_lid_NorR"/>
</dbReference>
<dbReference type="Pfam" id="PF02954">
    <property type="entry name" value="HTH_8"/>
    <property type="match status" value="1"/>
</dbReference>
<dbReference type="PANTHER" id="PTHR32071">
    <property type="entry name" value="TRANSCRIPTIONAL REGULATORY PROTEIN"/>
    <property type="match status" value="1"/>
</dbReference>
<dbReference type="SUPFAM" id="SSF52540">
    <property type="entry name" value="P-loop containing nucleoside triphosphate hydrolases"/>
    <property type="match status" value="1"/>
</dbReference>
<dbReference type="AlphaFoldDB" id="A0A948RWD8"/>
<dbReference type="Gene3D" id="1.10.10.60">
    <property type="entry name" value="Homeodomain-like"/>
    <property type="match status" value="1"/>
</dbReference>
<evidence type="ECO:0000256" key="3">
    <source>
        <dbReference type="ARBA" id="ARBA00023015"/>
    </source>
</evidence>
<sequence>MEPQAQVKLLRILESGELRRVGETHLRYVNVRIVAATNSNLEEQLEKGRFRHDLYFRIRGYHLELPPLRERPGDILLLAEHYLTSHTEDRMFPPRLSQRSRQALLEHPWPGNVRELLYVLERGLVHWKMSGMPEVTPQMLGLSVSEDAEFVPPPTTDEVEFPLEVPLDRYLEEAERELILHALEENGWNRTRTAVALGNISRTTLIGKMKRLGLFADSRQGG</sequence>
<evidence type="ECO:0000313" key="6">
    <source>
        <dbReference type="EMBL" id="MBU2690237.1"/>
    </source>
</evidence>
<dbReference type="EMBL" id="JAHJDP010000027">
    <property type="protein sequence ID" value="MBU2690237.1"/>
    <property type="molecule type" value="Genomic_DNA"/>
</dbReference>
<dbReference type="InterPro" id="IPR002078">
    <property type="entry name" value="Sigma_54_int"/>
</dbReference>
<dbReference type="Gene3D" id="3.40.50.300">
    <property type="entry name" value="P-loop containing nucleotide triphosphate hydrolases"/>
    <property type="match status" value="1"/>
</dbReference>
<evidence type="ECO:0000256" key="2">
    <source>
        <dbReference type="ARBA" id="ARBA00022840"/>
    </source>
</evidence>
<keyword evidence="3" id="KW-0805">Transcription regulation</keyword>
<dbReference type="PROSITE" id="PS50045">
    <property type="entry name" value="SIGMA54_INTERACT_4"/>
    <property type="match status" value="1"/>
</dbReference>
<evidence type="ECO:0000259" key="5">
    <source>
        <dbReference type="PROSITE" id="PS50045"/>
    </source>
</evidence>
<keyword evidence="1" id="KW-0547">Nucleotide-binding</keyword>
<comment type="caution">
    <text evidence="6">The sequence shown here is derived from an EMBL/GenBank/DDBJ whole genome shotgun (WGS) entry which is preliminary data.</text>
</comment>
<dbReference type="GO" id="GO:0005524">
    <property type="term" value="F:ATP binding"/>
    <property type="evidence" value="ECO:0007669"/>
    <property type="project" value="UniProtKB-KW"/>
</dbReference>
<dbReference type="Pfam" id="PF25601">
    <property type="entry name" value="AAA_lid_14"/>
    <property type="match status" value="1"/>
</dbReference>
<dbReference type="Proteomes" id="UP000777784">
    <property type="component" value="Unassembled WGS sequence"/>
</dbReference>
<dbReference type="Pfam" id="PF00158">
    <property type="entry name" value="Sigma54_activat"/>
    <property type="match status" value="1"/>
</dbReference>
<organism evidence="6 7">
    <name type="scientific">Eiseniibacteriota bacterium</name>
    <dbReference type="NCBI Taxonomy" id="2212470"/>
    <lineage>
        <taxon>Bacteria</taxon>
        <taxon>Candidatus Eiseniibacteriota</taxon>
    </lineage>
</organism>
<dbReference type="SUPFAM" id="SSF46689">
    <property type="entry name" value="Homeodomain-like"/>
    <property type="match status" value="1"/>
</dbReference>
<dbReference type="PRINTS" id="PR01590">
    <property type="entry name" value="HTHFIS"/>
</dbReference>
<dbReference type="GO" id="GO:0006355">
    <property type="term" value="P:regulation of DNA-templated transcription"/>
    <property type="evidence" value="ECO:0007669"/>
    <property type="project" value="InterPro"/>
</dbReference>
<protein>
    <submittedName>
        <fullName evidence="6">Sigma 54-interacting transcriptional regulator</fullName>
    </submittedName>
</protein>
<dbReference type="InterPro" id="IPR002197">
    <property type="entry name" value="HTH_Fis"/>
</dbReference>
<evidence type="ECO:0000256" key="1">
    <source>
        <dbReference type="ARBA" id="ARBA00022741"/>
    </source>
</evidence>
<evidence type="ECO:0000313" key="7">
    <source>
        <dbReference type="Proteomes" id="UP000777784"/>
    </source>
</evidence>
<dbReference type="Gene3D" id="1.10.8.60">
    <property type="match status" value="1"/>
</dbReference>
<dbReference type="GO" id="GO:0043565">
    <property type="term" value="F:sequence-specific DNA binding"/>
    <property type="evidence" value="ECO:0007669"/>
    <property type="project" value="InterPro"/>
</dbReference>
<keyword evidence="4" id="KW-0804">Transcription</keyword>
<evidence type="ECO:0000256" key="4">
    <source>
        <dbReference type="ARBA" id="ARBA00023163"/>
    </source>
</evidence>
<accession>A0A948RWD8</accession>
<dbReference type="PANTHER" id="PTHR32071:SF121">
    <property type="entry name" value="SIGMA L-DEPENDENT TRANSCRIPTIONAL REGULATOR YQIR-RELATED"/>
    <property type="match status" value="1"/>
</dbReference>
<dbReference type="InterPro" id="IPR027417">
    <property type="entry name" value="P-loop_NTPase"/>
</dbReference>
<reference evidence="6" key="1">
    <citation type="submission" date="2021-05" db="EMBL/GenBank/DDBJ databases">
        <title>Energy efficiency and biological interactions define the core microbiome of deep oligotrophic groundwater.</title>
        <authorList>
            <person name="Mehrshad M."/>
            <person name="Lopez-Fernandez M."/>
            <person name="Bell E."/>
            <person name="Bernier-Latmani R."/>
            <person name="Bertilsson S."/>
            <person name="Dopson M."/>
        </authorList>
    </citation>
    <scope>NUCLEOTIDE SEQUENCE</scope>
    <source>
        <strain evidence="6">Modern_marine.mb.64</strain>
    </source>
</reference>
<dbReference type="InterPro" id="IPR009057">
    <property type="entry name" value="Homeodomain-like_sf"/>
</dbReference>
<gene>
    <name evidence="6" type="ORF">KJ970_04855</name>
</gene>